<dbReference type="KEGG" id="muc:MuYL_4326"/>
<dbReference type="AlphaFoldDB" id="A0A223P317"/>
<name>A0A223P317_9SPHI</name>
<dbReference type="OrthoDB" id="3812886at2"/>
<dbReference type="Proteomes" id="UP000215002">
    <property type="component" value="Chromosome"/>
</dbReference>
<sequence length="237" mass="26524">MSSNNFYKAFIISLLLIVATNKIDAQTIADYKSKLSLRIYPDEALVQKGGVDSLVFTVDLPGTKTLLMLDLPNIFVPVQRKEFDKWGITARDAFQMAHENVAKQKIENITKVFDVDGAKVEFNFLGNEDYAASYALNIGANKPELVGEWGSVVVIPNRGLVVICKISRDKPLDFVKFIQRIKPLTDRSYIGHQSPVSKHFFWYYKGTFTTITVNETTNGGINVVAPPELGELMSVKK</sequence>
<dbReference type="EMBL" id="CP022743">
    <property type="protein sequence ID" value="ASU36211.1"/>
    <property type="molecule type" value="Genomic_DNA"/>
</dbReference>
<keyword evidence="2" id="KW-1185">Reference proteome</keyword>
<evidence type="ECO:0000313" key="1">
    <source>
        <dbReference type="EMBL" id="ASU36211.1"/>
    </source>
</evidence>
<accession>A0A223P317</accession>
<protein>
    <submittedName>
        <fullName evidence="1">Uncharacterized protein</fullName>
    </submittedName>
</protein>
<dbReference type="RefSeq" id="WP_094572267.1">
    <property type="nucleotide sequence ID" value="NZ_CP022743.1"/>
</dbReference>
<organism evidence="1 2">
    <name type="scientific">Mucilaginibacter xinganensis</name>
    <dbReference type="NCBI Taxonomy" id="1234841"/>
    <lineage>
        <taxon>Bacteria</taxon>
        <taxon>Pseudomonadati</taxon>
        <taxon>Bacteroidota</taxon>
        <taxon>Sphingobacteriia</taxon>
        <taxon>Sphingobacteriales</taxon>
        <taxon>Sphingobacteriaceae</taxon>
        <taxon>Mucilaginibacter</taxon>
    </lineage>
</organism>
<gene>
    <name evidence="1" type="ORF">MuYL_4326</name>
</gene>
<proteinExistence type="predicted"/>
<evidence type="ECO:0000313" key="2">
    <source>
        <dbReference type="Proteomes" id="UP000215002"/>
    </source>
</evidence>
<reference evidence="1 2" key="1">
    <citation type="submission" date="2017-08" db="EMBL/GenBank/DDBJ databases">
        <title>Complete genome sequence of Mucilaginibacter sp. strain BJC16-A31.</title>
        <authorList>
            <consortium name="Henan University of Science and Technology"/>
            <person name="You X."/>
        </authorList>
    </citation>
    <scope>NUCLEOTIDE SEQUENCE [LARGE SCALE GENOMIC DNA]</scope>
    <source>
        <strain evidence="1 2">BJC16-A31</strain>
    </source>
</reference>